<feature type="transmembrane region" description="Helical" evidence="5">
    <location>
        <begin position="31"/>
        <end position="59"/>
    </location>
</feature>
<feature type="transmembrane region" description="Helical" evidence="5">
    <location>
        <begin position="306"/>
        <end position="330"/>
    </location>
</feature>
<dbReference type="SUPFAM" id="SSF81321">
    <property type="entry name" value="Family A G protein-coupled receptor-like"/>
    <property type="match status" value="1"/>
</dbReference>
<sequence>MVQPSFLSSAANSSHVYDQLQFSAYYIQMTFLLNLVCSLGISIYGFSALANTIVCLVFFLDGFKSTSNISFFALGITDVLMSIIWALFNVRVHSKLGKPFYDLFKVEVWKYLIVCADALGSSGSWITAIITWERLCCIAFPLKVKRIFTRKLIMSLILGGLVFQVLAMTFYLVADHKLQQGYKEEVYVFYIDGKYYNKTEIVPTGSSTMLYISRLLLTSIPNYVLYAAIVIGTALLIAVFLRSVQRKKSLTSVAGPEGMTTKEKKLVLSVIAICMVYIVTCTPRNVYFTLLALIGEDISLPSAYQILSQGSIDIMLSLNPALNIFVYLGVNSSFRRQIRKLLCFCCYVEPPTTSIKTLSVK</sequence>
<evidence type="ECO:0000256" key="4">
    <source>
        <dbReference type="ARBA" id="ARBA00023136"/>
    </source>
</evidence>
<dbReference type="PROSITE" id="PS50262">
    <property type="entry name" value="G_PROTEIN_RECEP_F1_2"/>
    <property type="match status" value="1"/>
</dbReference>
<evidence type="ECO:0000313" key="8">
    <source>
        <dbReference type="Proteomes" id="UP000762676"/>
    </source>
</evidence>
<dbReference type="InterPro" id="IPR052954">
    <property type="entry name" value="GPCR-Ligand_Int"/>
</dbReference>
<protein>
    <submittedName>
        <fullName evidence="7">Chemosensory receptor B</fullName>
    </submittedName>
</protein>
<dbReference type="PANTHER" id="PTHR46641">
    <property type="entry name" value="FMRFAMIDE RECEPTOR-RELATED"/>
    <property type="match status" value="1"/>
</dbReference>
<organism evidence="7 8">
    <name type="scientific">Elysia marginata</name>
    <dbReference type="NCBI Taxonomy" id="1093978"/>
    <lineage>
        <taxon>Eukaryota</taxon>
        <taxon>Metazoa</taxon>
        <taxon>Spiralia</taxon>
        <taxon>Lophotrochozoa</taxon>
        <taxon>Mollusca</taxon>
        <taxon>Gastropoda</taxon>
        <taxon>Heterobranchia</taxon>
        <taxon>Euthyneura</taxon>
        <taxon>Panpulmonata</taxon>
        <taxon>Sacoglossa</taxon>
        <taxon>Placobranchoidea</taxon>
        <taxon>Plakobranchidae</taxon>
        <taxon>Elysia</taxon>
    </lineage>
</organism>
<keyword evidence="3 5" id="KW-1133">Transmembrane helix</keyword>
<keyword evidence="2 5" id="KW-0812">Transmembrane</keyword>
<name>A0AAV4ERC6_9GAST</name>
<feature type="transmembrane region" description="Helical" evidence="5">
    <location>
        <begin position="71"/>
        <end position="88"/>
    </location>
</feature>
<feature type="domain" description="G-protein coupled receptors family 1 profile" evidence="6">
    <location>
        <begin position="50"/>
        <end position="327"/>
    </location>
</feature>
<dbReference type="CDD" id="cd00637">
    <property type="entry name" value="7tm_classA_rhodopsin-like"/>
    <property type="match status" value="1"/>
</dbReference>
<gene>
    <name evidence="7" type="ORF">ElyMa_003602000</name>
</gene>
<evidence type="ECO:0000256" key="5">
    <source>
        <dbReference type="SAM" id="Phobius"/>
    </source>
</evidence>
<dbReference type="AlphaFoldDB" id="A0AAV4ERC6"/>
<dbReference type="GO" id="GO:0016020">
    <property type="term" value="C:membrane"/>
    <property type="evidence" value="ECO:0007669"/>
    <property type="project" value="UniProtKB-SubCell"/>
</dbReference>
<reference evidence="7 8" key="1">
    <citation type="journal article" date="2021" name="Elife">
        <title>Chloroplast acquisition without the gene transfer in kleptoplastic sea slugs, Plakobranchus ocellatus.</title>
        <authorList>
            <person name="Maeda T."/>
            <person name="Takahashi S."/>
            <person name="Yoshida T."/>
            <person name="Shimamura S."/>
            <person name="Takaki Y."/>
            <person name="Nagai Y."/>
            <person name="Toyoda A."/>
            <person name="Suzuki Y."/>
            <person name="Arimoto A."/>
            <person name="Ishii H."/>
            <person name="Satoh N."/>
            <person name="Nishiyama T."/>
            <person name="Hasebe M."/>
            <person name="Maruyama T."/>
            <person name="Minagawa J."/>
            <person name="Obokata J."/>
            <person name="Shigenobu S."/>
        </authorList>
    </citation>
    <scope>NUCLEOTIDE SEQUENCE [LARGE SCALE GENOMIC DNA]</scope>
</reference>
<comment type="subcellular location">
    <subcellularLocation>
        <location evidence="1">Membrane</location>
    </subcellularLocation>
</comment>
<dbReference type="Gene3D" id="1.20.1070.10">
    <property type="entry name" value="Rhodopsin 7-helix transmembrane proteins"/>
    <property type="match status" value="1"/>
</dbReference>
<feature type="transmembrane region" description="Helical" evidence="5">
    <location>
        <begin position="266"/>
        <end position="286"/>
    </location>
</feature>
<comment type="caution">
    <text evidence="7">The sequence shown here is derived from an EMBL/GenBank/DDBJ whole genome shotgun (WGS) entry which is preliminary data.</text>
</comment>
<evidence type="ECO:0000313" key="7">
    <source>
        <dbReference type="EMBL" id="GFR63377.1"/>
    </source>
</evidence>
<dbReference type="EMBL" id="BMAT01007404">
    <property type="protein sequence ID" value="GFR63377.1"/>
    <property type="molecule type" value="Genomic_DNA"/>
</dbReference>
<dbReference type="Proteomes" id="UP000762676">
    <property type="component" value="Unassembled WGS sequence"/>
</dbReference>
<keyword evidence="8" id="KW-1185">Reference proteome</keyword>
<dbReference type="InterPro" id="IPR017452">
    <property type="entry name" value="GPCR_Rhodpsn_7TM"/>
</dbReference>
<evidence type="ECO:0000256" key="3">
    <source>
        <dbReference type="ARBA" id="ARBA00022989"/>
    </source>
</evidence>
<feature type="transmembrane region" description="Helical" evidence="5">
    <location>
        <begin position="223"/>
        <end position="241"/>
    </location>
</feature>
<accession>A0AAV4ERC6</accession>
<proteinExistence type="predicted"/>
<evidence type="ECO:0000256" key="2">
    <source>
        <dbReference type="ARBA" id="ARBA00022692"/>
    </source>
</evidence>
<feature type="transmembrane region" description="Helical" evidence="5">
    <location>
        <begin position="152"/>
        <end position="174"/>
    </location>
</feature>
<evidence type="ECO:0000256" key="1">
    <source>
        <dbReference type="ARBA" id="ARBA00004370"/>
    </source>
</evidence>
<feature type="transmembrane region" description="Helical" evidence="5">
    <location>
        <begin position="108"/>
        <end position="132"/>
    </location>
</feature>
<keyword evidence="4 5" id="KW-0472">Membrane</keyword>
<keyword evidence="7" id="KW-0675">Receptor</keyword>
<dbReference type="PANTHER" id="PTHR46641:SF2">
    <property type="entry name" value="FMRFAMIDE RECEPTOR"/>
    <property type="match status" value="1"/>
</dbReference>
<evidence type="ECO:0000259" key="6">
    <source>
        <dbReference type="PROSITE" id="PS50262"/>
    </source>
</evidence>